<evidence type="ECO:0000259" key="7">
    <source>
        <dbReference type="Pfam" id="PF19354"/>
    </source>
</evidence>
<dbReference type="Proteomes" id="UP000271626">
    <property type="component" value="Chromosome"/>
</dbReference>
<evidence type="ECO:0000256" key="3">
    <source>
        <dbReference type="ARBA" id="ARBA00023012"/>
    </source>
</evidence>
<keyword evidence="3" id="KW-0902">Two-component regulatory system</keyword>
<gene>
    <name evidence="8" type="ORF">NCTC10741_01227</name>
</gene>
<feature type="transmembrane region" description="Helical" evidence="5">
    <location>
        <begin position="62"/>
        <end position="83"/>
    </location>
</feature>
<dbReference type="Gene3D" id="3.30.565.10">
    <property type="entry name" value="Histidine kinase-like ATPase, C-terminal domain"/>
    <property type="match status" value="1"/>
</dbReference>
<feature type="transmembrane region" description="Helical" evidence="5">
    <location>
        <begin position="131"/>
        <end position="157"/>
    </location>
</feature>
<dbReference type="InterPro" id="IPR036890">
    <property type="entry name" value="HATPase_C_sf"/>
</dbReference>
<evidence type="ECO:0000256" key="1">
    <source>
        <dbReference type="ARBA" id="ARBA00022679"/>
    </source>
</evidence>
<dbReference type="EMBL" id="LR131273">
    <property type="protein sequence ID" value="VDR38112.1"/>
    <property type="molecule type" value="Genomic_DNA"/>
</dbReference>
<dbReference type="Pfam" id="PF19354">
    <property type="entry name" value="DUF5931"/>
    <property type="match status" value="1"/>
</dbReference>
<dbReference type="AlphaFoldDB" id="A0A3P8LDH4"/>
<keyword evidence="5" id="KW-0812">Transmembrane</keyword>
<dbReference type="NCBIfam" id="NF047322">
    <property type="entry name" value="HK_morpho_MacS"/>
    <property type="match status" value="1"/>
</dbReference>
<accession>A0A3P8LDH4</accession>
<organism evidence="8 9">
    <name type="scientific">Tsukamurella paurometabola</name>
    <name type="common">Corynebacterium paurometabolum</name>
    <dbReference type="NCBI Taxonomy" id="2061"/>
    <lineage>
        <taxon>Bacteria</taxon>
        <taxon>Bacillati</taxon>
        <taxon>Actinomycetota</taxon>
        <taxon>Actinomycetes</taxon>
        <taxon>Mycobacteriales</taxon>
        <taxon>Tsukamurellaceae</taxon>
        <taxon>Tsukamurella</taxon>
    </lineage>
</organism>
<feature type="transmembrane region" description="Helical" evidence="5">
    <location>
        <begin position="169"/>
        <end position="189"/>
    </location>
</feature>
<name>A0A3P8LDH4_TSUPA</name>
<dbReference type="PANTHER" id="PTHR24421">
    <property type="entry name" value="NITRATE/NITRITE SENSOR PROTEIN NARX-RELATED"/>
    <property type="match status" value="1"/>
</dbReference>
<keyword evidence="5" id="KW-1133">Transmembrane helix</keyword>
<dbReference type="InterPro" id="IPR050482">
    <property type="entry name" value="Sensor_HK_TwoCompSys"/>
</dbReference>
<dbReference type="GO" id="GO:0000160">
    <property type="term" value="P:phosphorelay signal transduction system"/>
    <property type="evidence" value="ECO:0007669"/>
    <property type="project" value="UniProtKB-KW"/>
</dbReference>
<dbReference type="Pfam" id="PF02518">
    <property type="entry name" value="HATPase_c"/>
    <property type="match status" value="1"/>
</dbReference>
<keyword evidence="5" id="KW-0472">Membrane</keyword>
<keyword evidence="1" id="KW-0808">Transferase</keyword>
<feature type="domain" description="Histidine kinase/HSP90-like ATPase" evidence="6">
    <location>
        <begin position="309"/>
        <end position="401"/>
    </location>
</feature>
<dbReference type="SUPFAM" id="SSF55874">
    <property type="entry name" value="ATPase domain of HSP90 chaperone/DNA topoisomerase II/histidine kinase"/>
    <property type="match status" value="1"/>
</dbReference>
<evidence type="ECO:0000259" key="6">
    <source>
        <dbReference type="Pfam" id="PF02518"/>
    </source>
</evidence>
<feature type="domain" description="DUF5931" evidence="7">
    <location>
        <begin position="29"/>
        <end position="183"/>
    </location>
</feature>
<evidence type="ECO:0000256" key="5">
    <source>
        <dbReference type="SAM" id="Phobius"/>
    </source>
</evidence>
<dbReference type="PANTHER" id="PTHR24421:SF61">
    <property type="entry name" value="OXYGEN SENSOR HISTIDINE KINASE NREB"/>
    <property type="match status" value="1"/>
</dbReference>
<proteinExistence type="predicted"/>
<evidence type="ECO:0000256" key="2">
    <source>
        <dbReference type="ARBA" id="ARBA00022777"/>
    </source>
</evidence>
<feature type="transmembrane region" description="Helical" evidence="5">
    <location>
        <begin position="90"/>
        <end position="111"/>
    </location>
</feature>
<evidence type="ECO:0000256" key="4">
    <source>
        <dbReference type="SAM" id="MobiDB-lite"/>
    </source>
</evidence>
<dbReference type="GO" id="GO:0016301">
    <property type="term" value="F:kinase activity"/>
    <property type="evidence" value="ECO:0007669"/>
    <property type="project" value="UniProtKB-KW"/>
</dbReference>
<reference evidence="8 9" key="1">
    <citation type="submission" date="2018-12" db="EMBL/GenBank/DDBJ databases">
        <authorList>
            <consortium name="Pathogen Informatics"/>
        </authorList>
    </citation>
    <scope>NUCLEOTIDE SEQUENCE [LARGE SCALE GENOMIC DNA]</scope>
    <source>
        <strain evidence="8 9">NCTC10741</strain>
    </source>
</reference>
<feature type="compositionally biased region" description="Basic and acidic residues" evidence="4">
    <location>
        <begin position="9"/>
        <end position="25"/>
    </location>
</feature>
<sequence>MQGLASRLRRVEPSGDEAEVRASDGDPRAPLWRGAQWFRALSVVYAVGRQIDEADRYQRIGWSWVMIAAVVAVSLIAGIGYVRGFGRNRWFVVGEFTAAAVLALGTVWVASPEFTAHNQALPTTLWLTNPVVSAAILGGPVAGVAGGIAIAVINAVYRGTFPETIVRDANYPVFMAVGLGLGVAARVAIRSQEQLREAERVAAEARARERLAREVHDGVLQALAFLARRCAELGGPGTELGALGELAAQQERALRQLIAETPSGAPAAAPEEEGTADLRDLLRPLASSTVTLAEPGGPVPLQAGPAAEVAAAVRNALDNTALHAGPGARSYLLLEDLGDTVLVTVRDDGTGIAPGRLDAARAEGRLGVSESIVGRMRALGGRAELTTEVGGGVEWELSVPRPVDGSELP</sequence>
<dbReference type="InterPro" id="IPR045975">
    <property type="entry name" value="DUF5931"/>
</dbReference>
<evidence type="ECO:0000313" key="9">
    <source>
        <dbReference type="Proteomes" id="UP000271626"/>
    </source>
</evidence>
<feature type="region of interest" description="Disordered" evidence="4">
    <location>
        <begin position="1"/>
        <end position="25"/>
    </location>
</feature>
<dbReference type="InterPro" id="IPR003594">
    <property type="entry name" value="HATPase_dom"/>
</dbReference>
<protein>
    <submittedName>
        <fullName evidence="8">Signal transduction histidine kinase</fullName>
    </submittedName>
</protein>
<dbReference type="RefSeq" id="WP_227966609.1">
    <property type="nucleotide sequence ID" value="NZ_CP085954.1"/>
</dbReference>
<evidence type="ECO:0000313" key="8">
    <source>
        <dbReference type="EMBL" id="VDR38112.1"/>
    </source>
</evidence>
<keyword evidence="2 8" id="KW-0418">Kinase</keyword>